<evidence type="ECO:0000256" key="5">
    <source>
        <dbReference type="ARBA" id="ARBA00022989"/>
    </source>
</evidence>
<dbReference type="PANTHER" id="PTHR43266">
    <property type="entry name" value="MACROLIDE-EFFLUX PROTEIN"/>
    <property type="match status" value="1"/>
</dbReference>
<evidence type="ECO:0000256" key="6">
    <source>
        <dbReference type="ARBA" id="ARBA00023136"/>
    </source>
</evidence>
<feature type="transmembrane region" description="Helical" evidence="7">
    <location>
        <begin position="243"/>
        <end position="266"/>
    </location>
</feature>
<reference evidence="8 9" key="1">
    <citation type="submission" date="2020-02" db="EMBL/GenBank/DDBJ databases">
        <authorList>
            <person name="Babadi Z.K."/>
            <person name="Risdian C."/>
            <person name="Ebrahimipour G.H."/>
            <person name="Wink J."/>
        </authorList>
    </citation>
    <scope>NUCLEOTIDE SEQUENCE [LARGE SCALE GENOMIC DNA]</scope>
    <source>
        <strain evidence="8 9">ZKHCc1 1396</strain>
    </source>
</reference>
<evidence type="ECO:0000313" key="9">
    <source>
        <dbReference type="Proteomes" id="UP001516472"/>
    </source>
</evidence>
<name>A0ABR9PV16_9BACT</name>
<keyword evidence="6 7" id="KW-0472">Membrane</keyword>
<keyword evidence="5 7" id="KW-1133">Transmembrane helix</keyword>
<dbReference type="Pfam" id="PF07690">
    <property type="entry name" value="MFS_1"/>
    <property type="match status" value="1"/>
</dbReference>
<keyword evidence="2" id="KW-0813">Transport</keyword>
<gene>
    <name evidence="8" type="ORF">G4177_26670</name>
</gene>
<sequence length="451" mass="46923">MTASPQGGPEVSTSGGLLSRAVVGLWLSMLTSWFGGAVLTFAIGVALYERTGQVTPVVLTQLFAIAPGLILSPIAGHLTDRVGPRRLMGLERVSWSAFSLMLAFVFLESEVALWAMYLAVAGHSAFEFIQSPPLLALLAHGAPSRELTRRNGAMQVAIALSEILGPLTCGFLLAPLGLTALVWMNFGLSLTAVAALAMVPRTKVPIPPAVVAPRRLASFRDLGHTWSFLGGLPGLRSFLALELACNAAMNLLVGLIGPMVLSLASASVLGRVVAAAGVGALVASVGMVAVEGPSRRVRPVQVMCILSGLVLVLTGWTKSPWLIGAAAFTLLALRTLSVAYGQSVWQQLIPPDRQGRVFAARQTVFIFAGLLTYAAMGPLVDWVFEPLLMPGGAWASTVGGVIGVGPGRGISVLVLLIGVGIALVGLASLFVPRLQHLDQASKARPASPGAV</sequence>
<accession>A0ABR9PV16</accession>
<dbReference type="RefSeq" id="WP_193428958.1">
    <property type="nucleotide sequence ID" value="NZ_CBCSIP010000055.1"/>
</dbReference>
<comment type="caution">
    <text evidence="8">The sequence shown here is derived from an EMBL/GenBank/DDBJ whole genome shotgun (WGS) entry which is preliminary data.</text>
</comment>
<dbReference type="Proteomes" id="UP001516472">
    <property type="component" value="Unassembled WGS sequence"/>
</dbReference>
<evidence type="ECO:0000256" key="2">
    <source>
        <dbReference type="ARBA" id="ARBA00022448"/>
    </source>
</evidence>
<evidence type="ECO:0000256" key="7">
    <source>
        <dbReference type="SAM" id="Phobius"/>
    </source>
</evidence>
<keyword evidence="3" id="KW-1003">Cell membrane</keyword>
<feature type="transmembrane region" description="Helical" evidence="7">
    <location>
        <begin position="363"/>
        <end position="384"/>
    </location>
</feature>
<dbReference type="SUPFAM" id="SSF103473">
    <property type="entry name" value="MFS general substrate transporter"/>
    <property type="match status" value="1"/>
</dbReference>
<keyword evidence="9" id="KW-1185">Reference proteome</keyword>
<feature type="transmembrane region" description="Helical" evidence="7">
    <location>
        <begin position="54"/>
        <end position="75"/>
    </location>
</feature>
<dbReference type="InterPro" id="IPR011701">
    <property type="entry name" value="MFS"/>
</dbReference>
<feature type="transmembrane region" description="Helical" evidence="7">
    <location>
        <begin position="322"/>
        <end position="342"/>
    </location>
</feature>
<evidence type="ECO:0000256" key="4">
    <source>
        <dbReference type="ARBA" id="ARBA00022692"/>
    </source>
</evidence>
<feature type="transmembrane region" description="Helical" evidence="7">
    <location>
        <begin position="23"/>
        <end position="47"/>
    </location>
</feature>
<evidence type="ECO:0000256" key="3">
    <source>
        <dbReference type="ARBA" id="ARBA00022475"/>
    </source>
</evidence>
<feature type="transmembrane region" description="Helical" evidence="7">
    <location>
        <begin position="410"/>
        <end position="431"/>
    </location>
</feature>
<keyword evidence="4 7" id="KW-0812">Transmembrane</keyword>
<evidence type="ECO:0000256" key="1">
    <source>
        <dbReference type="ARBA" id="ARBA00004651"/>
    </source>
</evidence>
<dbReference type="PANTHER" id="PTHR43266:SF2">
    <property type="entry name" value="MAJOR FACILITATOR SUPERFAMILY (MFS) PROFILE DOMAIN-CONTAINING PROTEIN"/>
    <property type="match status" value="1"/>
</dbReference>
<feature type="transmembrane region" description="Helical" evidence="7">
    <location>
        <begin position="153"/>
        <end position="174"/>
    </location>
</feature>
<dbReference type="EMBL" id="JAAIYO010000009">
    <property type="protein sequence ID" value="MBE4751759.1"/>
    <property type="molecule type" value="Genomic_DNA"/>
</dbReference>
<evidence type="ECO:0000313" key="8">
    <source>
        <dbReference type="EMBL" id="MBE4751759.1"/>
    </source>
</evidence>
<proteinExistence type="predicted"/>
<organism evidence="8 9">
    <name type="scientific">Corallococcus soli</name>
    <dbReference type="NCBI Taxonomy" id="2710757"/>
    <lineage>
        <taxon>Bacteria</taxon>
        <taxon>Pseudomonadati</taxon>
        <taxon>Myxococcota</taxon>
        <taxon>Myxococcia</taxon>
        <taxon>Myxococcales</taxon>
        <taxon>Cystobacterineae</taxon>
        <taxon>Myxococcaceae</taxon>
        <taxon>Corallococcus</taxon>
    </lineage>
</organism>
<dbReference type="InterPro" id="IPR036259">
    <property type="entry name" value="MFS_trans_sf"/>
</dbReference>
<feature type="transmembrane region" description="Helical" evidence="7">
    <location>
        <begin position="272"/>
        <end position="290"/>
    </location>
</feature>
<feature type="transmembrane region" description="Helical" evidence="7">
    <location>
        <begin position="95"/>
        <end position="120"/>
    </location>
</feature>
<dbReference type="Gene3D" id="1.20.1250.20">
    <property type="entry name" value="MFS general substrate transporter like domains"/>
    <property type="match status" value="1"/>
</dbReference>
<protein>
    <submittedName>
        <fullName evidence="8">MFS transporter</fullName>
    </submittedName>
</protein>
<comment type="subcellular location">
    <subcellularLocation>
        <location evidence="1">Cell membrane</location>
        <topology evidence="1">Multi-pass membrane protein</topology>
    </subcellularLocation>
</comment>